<dbReference type="EMBL" id="FOFA01000026">
    <property type="protein sequence ID" value="SER39998.1"/>
    <property type="molecule type" value="Genomic_DNA"/>
</dbReference>
<dbReference type="Proteomes" id="UP000198504">
    <property type="component" value="Unassembled WGS sequence"/>
</dbReference>
<evidence type="ECO:0008006" key="6">
    <source>
        <dbReference type="Google" id="ProtNLM"/>
    </source>
</evidence>
<comment type="similarity">
    <text evidence="2">Belongs to the FAD-binding monooxygenase family.</text>
</comment>
<keyword evidence="3" id="KW-0560">Oxidoreductase</keyword>
<protein>
    <recommendedName>
        <fullName evidence="6">NAD(P)/FAD-dependent oxidoreductase</fullName>
    </recommendedName>
</protein>
<evidence type="ECO:0000256" key="3">
    <source>
        <dbReference type="ARBA" id="ARBA00023033"/>
    </source>
</evidence>
<gene>
    <name evidence="4" type="ORF">SAMN05421756_1261</name>
</gene>
<evidence type="ECO:0000313" key="5">
    <source>
        <dbReference type="Proteomes" id="UP000198504"/>
    </source>
</evidence>
<dbReference type="GO" id="GO:0004497">
    <property type="term" value="F:monooxygenase activity"/>
    <property type="evidence" value="ECO:0007669"/>
    <property type="project" value="UniProtKB-KW"/>
</dbReference>
<proteinExistence type="inferred from homology"/>
<accession>A0A1H9NVR2</accession>
<dbReference type="SUPFAM" id="SSF51905">
    <property type="entry name" value="FAD/NAD(P)-binding domain"/>
    <property type="match status" value="1"/>
</dbReference>
<dbReference type="InterPro" id="IPR051820">
    <property type="entry name" value="FAD-binding_MO"/>
</dbReference>
<dbReference type="Pfam" id="PF13241">
    <property type="entry name" value="NAD_binding_7"/>
    <property type="match status" value="1"/>
</dbReference>
<dbReference type="Gene3D" id="3.50.50.60">
    <property type="entry name" value="FAD/NAD(P)-binding domain"/>
    <property type="match status" value="2"/>
</dbReference>
<dbReference type="PANTHER" id="PTHR43872:SF1">
    <property type="entry name" value="MONOOXYGENASE, PUTATIVE (AFU_ORTHOLOGUE AFUA_8G02570)-RELATED"/>
    <property type="match status" value="1"/>
</dbReference>
<keyword evidence="5" id="KW-1185">Reference proteome</keyword>
<sequence length="337" mass="37043">GVVADPQQWPEDLEVDGRRVVVLGSGATAVTLVPALAERGAHVTMLQRSPSYVTVVGRRDDWARRLQGRVPAGLADRVVRGRHLLQQHVLVVASRRRPALVRRFLLRAAAQRLPEGYDVEGTFGARYDPWDQRLTITPRGELFTAVRDGRAEVLTATVERLTASGVRLGSGRELPADVLVRATGLEMLGFGGMEVTVDSRPVVLGERLAYAGVMLEGVPNLAFTVGYARASWTLRADLVAHWVTRLLGRMRREGLAVVTPDPAPPAEHARRRPLIDLNAGYVHRGRGRLPEQGVHRPWTSPEDHLHGLATFRWRRSTPGLRVERMGNAPSSAVGSRS</sequence>
<dbReference type="InterPro" id="IPR036188">
    <property type="entry name" value="FAD/NAD-bd_sf"/>
</dbReference>
<reference evidence="5" key="1">
    <citation type="submission" date="2016-10" db="EMBL/GenBank/DDBJ databases">
        <authorList>
            <person name="Varghese N."/>
            <person name="Submissions S."/>
        </authorList>
    </citation>
    <scope>NUCLEOTIDE SEQUENCE [LARGE SCALE GENOMIC DNA]</scope>
    <source>
        <strain evidence="5">CGMCC 4.6856</strain>
    </source>
</reference>
<keyword evidence="3" id="KW-0503">Monooxygenase</keyword>
<evidence type="ECO:0000256" key="1">
    <source>
        <dbReference type="ARBA" id="ARBA00001974"/>
    </source>
</evidence>
<evidence type="ECO:0000313" key="4">
    <source>
        <dbReference type="EMBL" id="SER39998.1"/>
    </source>
</evidence>
<feature type="non-terminal residue" evidence="4">
    <location>
        <position position="1"/>
    </location>
</feature>
<dbReference type="AlphaFoldDB" id="A0A1H9NVR2"/>
<organism evidence="4 5">
    <name type="scientific">Microlunatus flavus</name>
    <dbReference type="NCBI Taxonomy" id="1036181"/>
    <lineage>
        <taxon>Bacteria</taxon>
        <taxon>Bacillati</taxon>
        <taxon>Actinomycetota</taxon>
        <taxon>Actinomycetes</taxon>
        <taxon>Propionibacteriales</taxon>
        <taxon>Propionibacteriaceae</taxon>
        <taxon>Microlunatus</taxon>
    </lineage>
</organism>
<name>A0A1H9NVR2_9ACTN</name>
<evidence type="ECO:0000256" key="2">
    <source>
        <dbReference type="ARBA" id="ARBA00010139"/>
    </source>
</evidence>
<dbReference type="RefSeq" id="WP_170854286.1">
    <property type="nucleotide sequence ID" value="NZ_FOFA01000026.1"/>
</dbReference>
<comment type="cofactor">
    <cofactor evidence="1">
        <name>FAD</name>
        <dbReference type="ChEBI" id="CHEBI:57692"/>
    </cofactor>
</comment>
<dbReference type="PANTHER" id="PTHR43872">
    <property type="entry name" value="MONOOXYGENASE, PUTATIVE (AFU_ORTHOLOGUE AFUA_8G02570)-RELATED"/>
    <property type="match status" value="1"/>
</dbReference>